<reference evidence="6 7" key="1">
    <citation type="journal article" date="2019" name="PLoS ONE">
        <title>Genomic analyses reveal an absence of contemporary introgressive admixture between fin whales and blue whales, despite known hybrids.</title>
        <authorList>
            <person name="Westbury M.V."/>
            <person name="Petersen B."/>
            <person name="Lorenzen E.D."/>
        </authorList>
    </citation>
    <scope>NUCLEOTIDE SEQUENCE [LARGE SCALE GENOMIC DNA]</scope>
    <source>
        <strain evidence="6">FinWhale-01</strain>
    </source>
</reference>
<evidence type="ECO:0000256" key="3">
    <source>
        <dbReference type="ARBA" id="ARBA00038394"/>
    </source>
</evidence>
<comment type="similarity">
    <text evidence="3">Belongs to the WD repeat STRAP family.</text>
</comment>
<dbReference type="GO" id="GO:0000387">
    <property type="term" value="P:spliceosomal snRNP assembly"/>
    <property type="evidence" value="ECO:0007669"/>
    <property type="project" value="TreeGrafter"/>
</dbReference>
<comment type="caution">
    <text evidence="6">The sequence shown here is derived from an EMBL/GenBank/DDBJ whole genome shotgun (WGS) entry which is preliminary data.</text>
</comment>
<dbReference type="PANTHER" id="PTHR19877">
    <property type="entry name" value="EUKARYOTIC TRANSLATION INITIATION FACTOR 3 SUBUNIT I"/>
    <property type="match status" value="1"/>
</dbReference>
<evidence type="ECO:0000313" key="7">
    <source>
        <dbReference type="Proteomes" id="UP000437017"/>
    </source>
</evidence>
<keyword evidence="1 5" id="KW-0853">WD repeat</keyword>
<name>A0A643CB72_BALPH</name>
<proteinExistence type="inferred from homology"/>
<dbReference type="AlphaFoldDB" id="A0A643CB72"/>
<evidence type="ECO:0000256" key="2">
    <source>
        <dbReference type="ARBA" id="ARBA00022737"/>
    </source>
</evidence>
<dbReference type="SUPFAM" id="SSF50978">
    <property type="entry name" value="WD40 repeat-like"/>
    <property type="match status" value="1"/>
</dbReference>
<dbReference type="PANTHER" id="PTHR19877:SF16">
    <property type="match status" value="1"/>
</dbReference>
<dbReference type="InterPro" id="IPR036322">
    <property type="entry name" value="WD40_repeat_dom_sf"/>
</dbReference>
<evidence type="ECO:0000256" key="1">
    <source>
        <dbReference type="ARBA" id="ARBA00022574"/>
    </source>
</evidence>
<accession>A0A643CB72</accession>
<dbReference type="EMBL" id="SGJD01001984">
    <property type="protein sequence ID" value="KAB0397400.1"/>
    <property type="molecule type" value="Genomic_DNA"/>
</dbReference>
<evidence type="ECO:0000313" key="6">
    <source>
        <dbReference type="EMBL" id="KAB0397400.1"/>
    </source>
</evidence>
<keyword evidence="2" id="KW-0677">Repeat</keyword>
<sequence length="69" mass="7389">MLCQGDTGDWTGTFWGHKGAVWDTTVNKDATKAGTAAADFTAKVWDAVSGDELMTLAHKYIAKTGFYTG</sequence>
<protein>
    <recommendedName>
        <fullName evidence="4">Serine-threonine kinase receptor-associated protein</fullName>
    </recommendedName>
</protein>
<dbReference type="Gene3D" id="2.130.10.10">
    <property type="entry name" value="YVTN repeat-like/Quinoprotein amine dehydrogenase"/>
    <property type="match status" value="1"/>
</dbReference>
<dbReference type="GO" id="GO:0003723">
    <property type="term" value="F:RNA binding"/>
    <property type="evidence" value="ECO:0007669"/>
    <property type="project" value="TreeGrafter"/>
</dbReference>
<organism evidence="6 7">
    <name type="scientific">Balaenoptera physalus</name>
    <name type="common">Fin whale</name>
    <name type="synonym">Balaena physalus</name>
    <dbReference type="NCBI Taxonomy" id="9770"/>
    <lineage>
        <taxon>Eukaryota</taxon>
        <taxon>Metazoa</taxon>
        <taxon>Chordata</taxon>
        <taxon>Craniata</taxon>
        <taxon>Vertebrata</taxon>
        <taxon>Euteleostomi</taxon>
        <taxon>Mammalia</taxon>
        <taxon>Eutheria</taxon>
        <taxon>Laurasiatheria</taxon>
        <taxon>Artiodactyla</taxon>
        <taxon>Whippomorpha</taxon>
        <taxon>Cetacea</taxon>
        <taxon>Mysticeti</taxon>
        <taxon>Balaenopteridae</taxon>
        <taxon>Balaenoptera</taxon>
    </lineage>
</organism>
<dbReference type="InterPro" id="IPR015943">
    <property type="entry name" value="WD40/YVTN_repeat-like_dom_sf"/>
</dbReference>
<gene>
    <name evidence="6" type="ORF">E2I00_008673</name>
</gene>
<evidence type="ECO:0000256" key="5">
    <source>
        <dbReference type="PROSITE-ProRule" id="PRU00221"/>
    </source>
</evidence>
<evidence type="ECO:0000256" key="4">
    <source>
        <dbReference type="ARBA" id="ARBA00040390"/>
    </source>
</evidence>
<dbReference type="GO" id="GO:0032797">
    <property type="term" value="C:SMN complex"/>
    <property type="evidence" value="ECO:0007669"/>
    <property type="project" value="TreeGrafter"/>
</dbReference>
<feature type="repeat" description="WD" evidence="5">
    <location>
        <begin position="14"/>
        <end position="55"/>
    </location>
</feature>
<dbReference type="PROSITE" id="PS50082">
    <property type="entry name" value="WD_REPEATS_2"/>
    <property type="match status" value="1"/>
</dbReference>
<keyword evidence="7" id="KW-1185">Reference proteome</keyword>
<dbReference type="InterPro" id="IPR001680">
    <property type="entry name" value="WD40_rpt"/>
</dbReference>
<dbReference type="Proteomes" id="UP000437017">
    <property type="component" value="Unassembled WGS sequence"/>
</dbReference>